<evidence type="ECO:0000256" key="2">
    <source>
        <dbReference type="ARBA" id="ARBA00022679"/>
    </source>
</evidence>
<dbReference type="RefSeq" id="WP_179779764.1">
    <property type="nucleotide sequence ID" value="NZ_JACCHK010000001.1"/>
</dbReference>
<dbReference type="InterPro" id="IPR014031">
    <property type="entry name" value="Ketoacyl_synth_C"/>
</dbReference>
<evidence type="ECO:0000256" key="1">
    <source>
        <dbReference type="ARBA" id="ARBA00008467"/>
    </source>
</evidence>
<sequence>MTTVVTGVGVVAPNGLGVDSYWKATLDGVSGIGPLTGFDTSRYPARLAGQIRDFDARDHIPGRLLPQTDVSTRYALAAADLALADAQVRTDALPDYDMGVVTANALGGFAFTHREFHKLWSQGPEYVSVYESFAWFYAVNTGQISIRNGMRGPSSAVVTEQAGGLDAIGHARRTIRLGTPLMLTGGVDSALDPWGWASHLSSGRVSLVDSADRAYRPFAADATGYLPGEGGAILVLEDEAAARRRGAGAGYGNVVGYAATFDPPPGSPRPPALRRAAEAALADAGIGPSDVDVVFADAAGVPELDRTEAQALREIFGPHGVPVAAPKALVGRLFAGGGALDVVTALLAIRDGVIPPVPHTVEVPDDYGLDLVHGEPRQAPLSYALVLARGKGGFNSAVVVGQTTAGRHH</sequence>
<dbReference type="InterPro" id="IPR020841">
    <property type="entry name" value="PKS_Beta-ketoAc_synthase_dom"/>
</dbReference>
<dbReference type="CDD" id="cd00832">
    <property type="entry name" value="CLF"/>
    <property type="match status" value="1"/>
</dbReference>
<evidence type="ECO:0000313" key="6">
    <source>
        <dbReference type="EMBL" id="NYH41839.1"/>
    </source>
</evidence>
<keyword evidence="3 6" id="KW-0012">Acyltransferase</keyword>
<keyword evidence="2 4" id="KW-0808">Transferase</keyword>
<keyword evidence="7" id="KW-1185">Reference proteome</keyword>
<dbReference type="SUPFAM" id="SSF53901">
    <property type="entry name" value="Thiolase-like"/>
    <property type="match status" value="2"/>
</dbReference>
<evidence type="ECO:0000256" key="3">
    <source>
        <dbReference type="ARBA" id="ARBA00023315"/>
    </source>
</evidence>
<dbReference type="Pfam" id="PF02801">
    <property type="entry name" value="Ketoacyl-synt_C"/>
    <property type="match status" value="1"/>
</dbReference>
<organism evidence="6 7">
    <name type="scientific">Micromonospora jinlongensis</name>
    <dbReference type="NCBI Taxonomy" id="1287877"/>
    <lineage>
        <taxon>Bacteria</taxon>
        <taxon>Bacillati</taxon>
        <taxon>Actinomycetota</taxon>
        <taxon>Actinomycetes</taxon>
        <taxon>Micromonosporales</taxon>
        <taxon>Micromonosporaceae</taxon>
        <taxon>Micromonospora</taxon>
    </lineage>
</organism>
<feature type="domain" description="Ketosynthase family 3 (KS3)" evidence="5">
    <location>
        <begin position="1"/>
        <end position="402"/>
    </location>
</feature>
<dbReference type="SMART" id="SM00825">
    <property type="entry name" value="PKS_KS"/>
    <property type="match status" value="1"/>
</dbReference>
<comment type="similarity">
    <text evidence="1 4">Belongs to the thiolase-like superfamily. Beta-ketoacyl-ACP synthases family.</text>
</comment>
<dbReference type="InterPro" id="IPR016039">
    <property type="entry name" value="Thiolase-like"/>
</dbReference>
<dbReference type="Gene3D" id="3.40.47.10">
    <property type="match status" value="2"/>
</dbReference>
<dbReference type="GO" id="GO:0004315">
    <property type="term" value="F:3-oxoacyl-[acyl-carrier-protein] synthase activity"/>
    <property type="evidence" value="ECO:0007669"/>
    <property type="project" value="TreeGrafter"/>
</dbReference>
<dbReference type="PANTHER" id="PTHR11712">
    <property type="entry name" value="POLYKETIDE SYNTHASE-RELATED"/>
    <property type="match status" value="1"/>
</dbReference>
<dbReference type="GO" id="GO:0006633">
    <property type="term" value="P:fatty acid biosynthetic process"/>
    <property type="evidence" value="ECO:0007669"/>
    <property type="project" value="TreeGrafter"/>
</dbReference>
<dbReference type="PANTHER" id="PTHR11712:SF322">
    <property type="entry name" value="POLYKETIDE BETA-KETOACYL SYNTHASE 2-RELATED"/>
    <property type="match status" value="1"/>
</dbReference>
<dbReference type="AlphaFoldDB" id="A0A7Y9WYI1"/>
<proteinExistence type="inferred from homology"/>
<dbReference type="InterPro" id="IPR000794">
    <property type="entry name" value="Beta-ketoacyl_synthase"/>
</dbReference>
<dbReference type="Pfam" id="PF00109">
    <property type="entry name" value="ketoacyl-synt"/>
    <property type="match status" value="1"/>
</dbReference>
<gene>
    <name evidence="6" type="ORF">HNR22_001566</name>
</gene>
<evidence type="ECO:0000313" key="7">
    <source>
        <dbReference type="Proteomes" id="UP000523545"/>
    </source>
</evidence>
<evidence type="ECO:0000259" key="5">
    <source>
        <dbReference type="PROSITE" id="PS52004"/>
    </source>
</evidence>
<dbReference type="Proteomes" id="UP000523545">
    <property type="component" value="Unassembled WGS sequence"/>
</dbReference>
<comment type="caution">
    <text evidence="6">The sequence shown here is derived from an EMBL/GenBank/DDBJ whole genome shotgun (WGS) entry which is preliminary data.</text>
</comment>
<name>A0A7Y9WYI1_9ACTN</name>
<dbReference type="EC" id="2.3.1.-" evidence="6"/>
<reference evidence="6 7" key="1">
    <citation type="submission" date="2020-07" db="EMBL/GenBank/DDBJ databases">
        <title>Sequencing the genomes of 1000 actinobacteria strains.</title>
        <authorList>
            <person name="Klenk H.-P."/>
        </authorList>
    </citation>
    <scope>NUCLEOTIDE SEQUENCE [LARGE SCALE GENOMIC DNA]</scope>
    <source>
        <strain evidence="6 7">DSM 45876</strain>
    </source>
</reference>
<dbReference type="InterPro" id="IPR014030">
    <property type="entry name" value="Ketoacyl_synth_N"/>
</dbReference>
<accession>A0A7Y9WYI1</accession>
<dbReference type="EMBL" id="JACCHK010000001">
    <property type="protein sequence ID" value="NYH41839.1"/>
    <property type="molecule type" value="Genomic_DNA"/>
</dbReference>
<dbReference type="PROSITE" id="PS52004">
    <property type="entry name" value="KS3_2"/>
    <property type="match status" value="1"/>
</dbReference>
<dbReference type="FunFam" id="3.40.47.10:FF:000089">
    <property type="entry name" value="Putative polyketide beta-ketoacyl synthase 2"/>
    <property type="match status" value="1"/>
</dbReference>
<evidence type="ECO:0000256" key="4">
    <source>
        <dbReference type="RuleBase" id="RU003694"/>
    </source>
</evidence>
<protein>
    <submittedName>
        <fullName evidence="6">Act minimal PKS chain-length factor (CLF/KS beta)</fullName>
        <ecNumber evidence="6">2.3.1.-</ecNumber>
    </submittedName>
</protein>